<dbReference type="Gene3D" id="3.20.20.80">
    <property type="entry name" value="Glycosidases"/>
    <property type="match status" value="1"/>
</dbReference>
<reference evidence="5 6" key="1">
    <citation type="submission" date="2023-04" db="EMBL/GenBank/DDBJ databases">
        <title>Forest soil microbial communities from Buena Vista Peninsula, Colon Province, Panama.</title>
        <authorList>
            <person name="Bouskill N."/>
        </authorList>
    </citation>
    <scope>NUCLEOTIDE SEQUENCE [LARGE SCALE GENOMIC DNA]</scope>
    <source>
        <strain evidence="5 6">GGS1</strain>
    </source>
</reference>
<evidence type="ECO:0000256" key="2">
    <source>
        <dbReference type="ARBA" id="ARBA00022801"/>
    </source>
</evidence>
<dbReference type="SUPFAM" id="SSF51445">
    <property type="entry name" value="(Trans)glycosidases"/>
    <property type="match status" value="1"/>
</dbReference>
<evidence type="ECO:0000313" key="5">
    <source>
        <dbReference type="EMBL" id="MDH6214412.1"/>
    </source>
</evidence>
<evidence type="ECO:0000256" key="3">
    <source>
        <dbReference type="ARBA" id="ARBA00023295"/>
    </source>
</evidence>
<evidence type="ECO:0000256" key="1">
    <source>
        <dbReference type="ARBA" id="ARBA00010838"/>
    </source>
</evidence>
<comment type="similarity">
    <text evidence="1 4">Belongs to the glycosyl hydrolase 1 family.</text>
</comment>
<keyword evidence="6" id="KW-1185">Reference proteome</keyword>
<proteinExistence type="inferred from homology"/>
<sequence length="466" mass="50720">MSDGFLHESFHGVDWGVATADAIAAPPPPPPERAGHFRQWTDDIRQLVGVTPDTHRTVAGWPLLQPDGPDSWDRTALDRCDRELDSLLELGLRPCLTLFDRSLPPWLEGRGGWLERDTAEHFAAYAAELGRRYGDRVTRWITSTDLAGPTLADHVAGMYTPGRGIGRAGLPAVHHILLANGLATRALRAAGAGGRIGTTVTLVGGYAATEDPFDRLALDRLLSWTNRLFLDPLLLGEHMVTEDDVSPIEDTGCVRPGDLDVIATPQDLLGLSWHTPFRVTAPENLARALPADKCQSRLNEVNRLLVGLGFAIVPFDEVETTAYGWPILPEGLADAVADLHDLYGDLLPPLSVVDNGMGDLDLVDETGHSDDDRRRSLLRARLSWLGRVIERGVDVCGYEYWSVLDNLEAKFRYTRLYAMAVPDHEPPPRPPMPSDWLQAGAFAGTAAPGPAAGLTLVPNGPPGQRV</sequence>
<protein>
    <submittedName>
        <fullName evidence="5">Beta-glucosidase</fullName>
        <ecNumber evidence="5">3.2.1.21</ecNumber>
    </submittedName>
</protein>
<evidence type="ECO:0000313" key="6">
    <source>
        <dbReference type="Proteomes" id="UP001160499"/>
    </source>
</evidence>
<evidence type="ECO:0000256" key="4">
    <source>
        <dbReference type="RuleBase" id="RU003690"/>
    </source>
</evidence>
<dbReference type="InterPro" id="IPR017853">
    <property type="entry name" value="GH"/>
</dbReference>
<gene>
    <name evidence="5" type="ORF">M2283_001695</name>
</gene>
<dbReference type="PANTHER" id="PTHR10353">
    <property type="entry name" value="GLYCOSYL HYDROLASE"/>
    <property type="match status" value="1"/>
</dbReference>
<dbReference type="Pfam" id="PF00232">
    <property type="entry name" value="Glyco_hydro_1"/>
    <property type="match status" value="1"/>
</dbReference>
<name>A0ABT6LDN7_9ACTN</name>
<dbReference type="InterPro" id="IPR001360">
    <property type="entry name" value="Glyco_hydro_1"/>
</dbReference>
<dbReference type="EC" id="3.2.1.21" evidence="5"/>
<keyword evidence="3 5" id="KW-0326">Glycosidase</keyword>
<keyword evidence="2 5" id="KW-0378">Hydrolase</keyword>
<dbReference type="PANTHER" id="PTHR10353:SF36">
    <property type="entry name" value="LP05116P"/>
    <property type="match status" value="1"/>
</dbReference>
<dbReference type="GO" id="GO:0008422">
    <property type="term" value="F:beta-glucosidase activity"/>
    <property type="evidence" value="ECO:0007669"/>
    <property type="project" value="UniProtKB-EC"/>
</dbReference>
<dbReference type="Proteomes" id="UP001160499">
    <property type="component" value="Unassembled WGS sequence"/>
</dbReference>
<accession>A0ABT6LDN7</accession>
<dbReference type="RefSeq" id="WP_280875451.1">
    <property type="nucleotide sequence ID" value="NZ_JARXVH010000002.1"/>
</dbReference>
<organism evidence="5 6">
    <name type="scientific">Streptomyces pseudovenezuelae</name>
    <dbReference type="NCBI Taxonomy" id="67350"/>
    <lineage>
        <taxon>Bacteria</taxon>
        <taxon>Bacillati</taxon>
        <taxon>Actinomycetota</taxon>
        <taxon>Actinomycetes</taxon>
        <taxon>Kitasatosporales</taxon>
        <taxon>Streptomycetaceae</taxon>
        <taxon>Streptomyces</taxon>
        <taxon>Streptomyces aurantiacus group</taxon>
    </lineage>
</organism>
<dbReference type="EMBL" id="JARXVH010000002">
    <property type="protein sequence ID" value="MDH6214412.1"/>
    <property type="molecule type" value="Genomic_DNA"/>
</dbReference>
<comment type="caution">
    <text evidence="5">The sequence shown here is derived from an EMBL/GenBank/DDBJ whole genome shotgun (WGS) entry which is preliminary data.</text>
</comment>